<name>A0ABX0T9L5_9MICO</name>
<organism evidence="2 3">
    <name type="scientific">Curtobacterium salicis</name>
    <dbReference type="NCBI Taxonomy" id="1779862"/>
    <lineage>
        <taxon>Bacteria</taxon>
        <taxon>Bacillati</taxon>
        <taxon>Actinomycetota</taxon>
        <taxon>Actinomycetes</taxon>
        <taxon>Micrococcales</taxon>
        <taxon>Microbacteriaceae</taxon>
        <taxon>Curtobacterium</taxon>
    </lineage>
</organism>
<keyword evidence="1" id="KW-1133">Transmembrane helix</keyword>
<feature type="transmembrane region" description="Helical" evidence="1">
    <location>
        <begin position="165"/>
        <end position="189"/>
    </location>
</feature>
<evidence type="ECO:0000313" key="3">
    <source>
        <dbReference type="Proteomes" id="UP001318300"/>
    </source>
</evidence>
<sequence length="465" mass="47859">MAVSRSRAWSALAAVLVGLLAAGTAWERLGPLARGTAWAEDAGLFLRERLALGPVDSLLHPYAGYLHLGPRLVVDAALLLPVDRYALAVSAICCALTGAVCAAVFVLARDAVPSWPFRLLLAAAPVLLPTAPWEISGNAANLHTFGLVLAPWLVAHRVRTWGGALVLAVVTVLVVGTEAQAVLFLPLLALSWRSASPSTGPRAGERPVRPWSSRLRPLPVTLAAVVVGTAQVVTALTTERESEPGDPAPSDVVTGWLLQTVGGLWRADLGAVGRAVADGGWGVVAVPAVALGVVVTLGVVVAAGTRRRRAAVLAAALAVGSGAVWTAALVANASADGHWSSAARHALIEATPSRYGAAAGLLVTGAVVVAASVLVDRPRPAGPARRTGGAMRVVLAVTGWCVVAVVVASWVGNVPGTAQRSAGPAWQPQFADARTWCRADPDRELLIGALPWNARVPCSLVLRSP</sequence>
<feature type="transmembrane region" description="Helical" evidence="1">
    <location>
        <begin position="387"/>
        <end position="411"/>
    </location>
</feature>
<feature type="transmembrane region" description="Helical" evidence="1">
    <location>
        <begin position="355"/>
        <end position="375"/>
    </location>
</feature>
<evidence type="ECO:0008006" key="4">
    <source>
        <dbReference type="Google" id="ProtNLM"/>
    </source>
</evidence>
<feature type="transmembrane region" description="Helical" evidence="1">
    <location>
        <begin position="310"/>
        <end position="335"/>
    </location>
</feature>
<comment type="caution">
    <text evidence="2">The sequence shown here is derived from an EMBL/GenBank/DDBJ whole genome shotgun (WGS) entry which is preliminary data.</text>
</comment>
<reference evidence="2 3" key="1">
    <citation type="submission" date="2020-03" db="EMBL/GenBank/DDBJ databases">
        <title>Above-ground endophytic microbial communities from plants in different locations in the United States.</title>
        <authorList>
            <person name="Frank C."/>
        </authorList>
    </citation>
    <scope>NUCLEOTIDE SEQUENCE [LARGE SCALE GENOMIC DNA]</scope>
    <source>
        <strain evidence="2 3">WW7</strain>
    </source>
</reference>
<protein>
    <recommendedName>
        <fullName evidence="4">DUF2079 domain-containing protein</fullName>
    </recommendedName>
</protein>
<evidence type="ECO:0000256" key="1">
    <source>
        <dbReference type="SAM" id="Phobius"/>
    </source>
</evidence>
<evidence type="ECO:0000313" key="2">
    <source>
        <dbReference type="EMBL" id="NII42228.1"/>
    </source>
</evidence>
<keyword evidence="1" id="KW-0812">Transmembrane</keyword>
<proteinExistence type="predicted"/>
<dbReference type="EMBL" id="JAAOYO010000004">
    <property type="protein sequence ID" value="NII42228.1"/>
    <property type="molecule type" value="Genomic_DNA"/>
</dbReference>
<dbReference type="Proteomes" id="UP001318300">
    <property type="component" value="Unassembled WGS sequence"/>
</dbReference>
<gene>
    <name evidence="2" type="ORF">E9228_002886</name>
</gene>
<feature type="transmembrane region" description="Helical" evidence="1">
    <location>
        <begin position="281"/>
        <end position="303"/>
    </location>
</feature>
<feature type="transmembrane region" description="Helical" evidence="1">
    <location>
        <begin position="85"/>
        <end position="108"/>
    </location>
</feature>
<keyword evidence="1" id="KW-0472">Membrane</keyword>
<accession>A0ABX0T9L5</accession>
<dbReference type="RefSeq" id="WP_166781209.1">
    <property type="nucleotide sequence ID" value="NZ_JAAOYO010000004.1"/>
</dbReference>
<keyword evidence="3" id="KW-1185">Reference proteome</keyword>